<protein>
    <submittedName>
        <fullName evidence="2">Uncharacterized protein</fullName>
    </submittedName>
</protein>
<organism evidence="2 3">
    <name type="scientific">Bionectria ochroleuca</name>
    <name type="common">Gliocladium roseum</name>
    <dbReference type="NCBI Taxonomy" id="29856"/>
    <lineage>
        <taxon>Eukaryota</taxon>
        <taxon>Fungi</taxon>
        <taxon>Dikarya</taxon>
        <taxon>Ascomycota</taxon>
        <taxon>Pezizomycotina</taxon>
        <taxon>Sordariomycetes</taxon>
        <taxon>Hypocreomycetidae</taxon>
        <taxon>Hypocreales</taxon>
        <taxon>Bionectriaceae</taxon>
        <taxon>Clonostachys</taxon>
    </lineage>
</organism>
<name>A0A8H7NK07_BIOOC</name>
<evidence type="ECO:0000313" key="3">
    <source>
        <dbReference type="Proteomes" id="UP000616885"/>
    </source>
</evidence>
<sequence>MRPHVARWKRLCTTPPSTLGRIALQSLSTQAIGNLKILQHQHISDPAQDGIANYDHASEVQERLRERFLRWKSLSSEKPDAADTCPPRSSSPSSPHRHIPLGGGKTTRPPNKPAGYVRSLR</sequence>
<reference evidence="2" key="1">
    <citation type="submission" date="2020-10" db="EMBL/GenBank/DDBJ databases">
        <title>High-Quality Genome Resource of Clonostachys rosea strain S41 by Oxford Nanopore Long-Read Sequencing.</title>
        <authorList>
            <person name="Wang H."/>
        </authorList>
    </citation>
    <scope>NUCLEOTIDE SEQUENCE</scope>
    <source>
        <strain evidence="2">S41</strain>
    </source>
</reference>
<feature type="region of interest" description="Disordered" evidence="1">
    <location>
        <begin position="75"/>
        <end position="121"/>
    </location>
</feature>
<gene>
    <name evidence="2" type="ORF">IM811_008360</name>
</gene>
<comment type="caution">
    <text evidence="2">The sequence shown here is derived from an EMBL/GenBank/DDBJ whole genome shotgun (WGS) entry which is preliminary data.</text>
</comment>
<accession>A0A8H7NK07</accession>
<evidence type="ECO:0000313" key="2">
    <source>
        <dbReference type="EMBL" id="KAF9757416.1"/>
    </source>
</evidence>
<proteinExistence type="predicted"/>
<dbReference type="EMBL" id="JADCTT010000002">
    <property type="protein sequence ID" value="KAF9757416.1"/>
    <property type="molecule type" value="Genomic_DNA"/>
</dbReference>
<dbReference type="AlphaFoldDB" id="A0A8H7NK07"/>
<evidence type="ECO:0000256" key="1">
    <source>
        <dbReference type="SAM" id="MobiDB-lite"/>
    </source>
</evidence>
<dbReference type="Proteomes" id="UP000616885">
    <property type="component" value="Unassembled WGS sequence"/>
</dbReference>